<evidence type="ECO:0000313" key="2">
    <source>
        <dbReference type="Proteomes" id="UP000019205"/>
    </source>
</evidence>
<dbReference type="EMBL" id="AAOA02000001">
    <property type="protein sequence ID" value="EAQ99119.1"/>
    <property type="molecule type" value="Genomic_DNA"/>
</dbReference>
<organism evidence="1 2">
    <name type="scientific">Congregibacter litoralis KT71</name>
    <dbReference type="NCBI Taxonomy" id="314285"/>
    <lineage>
        <taxon>Bacteria</taxon>
        <taxon>Pseudomonadati</taxon>
        <taxon>Pseudomonadota</taxon>
        <taxon>Gammaproteobacteria</taxon>
        <taxon>Cellvibrionales</taxon>
        <taxon>Halieaceae</taxon>
        <taxon>Congregibacter</taxon>
    </lineage>
</organism>
<protein>
    <submittedName>
        <fullName evidence="1">Uncharacterized protein</fullName>
    </submittedName>
</protein>
<dbReference type="STRING" id="314285.KT71_15656"/>
<name>A4A352_9GAMM</name>
<dbReference type="RefSeq" id="WP_008295564.1">
    <property type="nucleotide sequence ID" value="NZ_CM002299.1"/>
</dbReference>
<sequence>MSRALQILSLLIVLGIAVLAYFLTLAPSQDDPCLNPQNDVSAAILGDDKDQDALANRAMLQRKLCENLDTLR</sequence>
<proteinExistence type="predicted"/>
<reference evidence="1 2" key="2">
    <citation type="journal article" date="2009" name="PLoS ONE">
        <title>The photosynthetic apparatus and its regulation in the aerobic gammaproteobacterium Congregibacter litoralis gen. nov., sp. nov.</title>
        <authorList>
            <person name="Spring S."/>
            <person name="Lunsdorf H."/>
            <person name="Fuchs B.M."/>
            <person name="Tindall B.J."/>
        </authorList>
    </citation>
    <scope>NUCLEOTIDE SEQUENCE [LARGE SCALE GENOMIC DNA]</scope>
    <source>
        <strain evidence="1">KT71</strain>
    </source>
</reference>
<evidence type="ECO:0000313" key="1">
    <source>
        <dbReference type="EMBL" id="EAQ99119.1"/>
    </source>
</evidence>
<keyword evidence="2" id="KW-1185">Reference proteome</keyword>
<dbReference type="eggNOG" id="ENOG502ZXAX">
    <property type="taxonomic scope" value="Bacteria"/>
</dbReference>
<comment type="caution">
    <text evidence="1">The sequence shown here is derived from an EMBL/GenBank/DDBJ whole genome shotgun (WGS) entry which is preliminary data.</text>
</comment>
<reference evidence="1 2" key="1">
    <citation type="journal article" date="2007" name="Proc. Natl. Acad. Sci. U.S.A.">
        <title>Characterization of a marine gammaproteobacterium capable of aerobic anoxygenic photosynthesis.</title>
        <authorList>
            <person name="Fuchs B.M."/>
            <person name="Spring S."/>
            <person name="Teeling H."/>
            <person name="Quast C."/>
            <person name="Wulf J."/>
            <person name="Schattenhofer M."/>
            <person name="Yan S."/>
            <person name="Ferriera S."/>
            <person name="Johnson J."/>
            <person name="Glockner F.O."/>
            <person name="Amann R."/>
        </authorList>
    </citation>
    <scope>NUCLEOTIDE SEQUENCE [LARGE SCALE GENOMIC DNA]</scope>
    <source>
        <strain evidence="1">KT71</strain>
    </source>
</reference>
<dbReference type="AlphaFoldDB" id="A4A352"/>
<dbReference type="Proteomes" id="UP000019205">
    <property type="component" value="Chromosome"/>
</dbReference>
<gene>
    <name evidence="1" type="ORF">KT71_15656</name>
</gene>
<dbReference type="HOGENOM" id="CLU_2787908_0_0_6"/>
<accession>A4A352</accession>